<keyword evidence="6 7" id="KW-0472">Membrane</keyword>
<comment type="subcellular location">
    <subcellularLocation>
        <location evidence="1">Membrane</location>
        <topology evidence="1">Multi-pass membrane protein</topology>
    </subcellularLocation>
</comment>
<dbReference type="STRING" id="266809.PM03_14685"/>
<dbReference type="PANTHER" id="PTHR31272">
    <property type="entry name" value="CYTOCHROME C-TYPE BIOGENESIS PROTEIN HI_1454-RELATED"/>
    <property type="match status" value="1"/>
</dbReference>
<feature type="transmembrane region" description="Helical" evidence="7">
    <location>
        <begin position="6"/>
        <end position="27"/>
    </location>
</feature>
<dbReference type="RefSeq" id="WP_058123124.1">
    <property type="nucleotide sequence ID" value="NZ_CYRX01000024.1"/>
</dbReference>
<organism evidence="9 10">
    <name type="scientific">Thalassobacter stenotrophicus</name>
    <dbReference type="NCBI Taxonomy" id="266809"/>
    <lineage>
        <taxon>Bacteria</taxon>
        <taxon>Pseudomonadati</taxon>
        <taxon>Pseudomonadota</taxon>
        <taxon>Alphaproteobacteria</taxon>
        <taxon>Rhodobacterales</taxon>
        <taxon>Roseobacteraceae</taxon>
        <taxon>Thalassobacter</taxon>
    </lineage>
</organism>
<comment type="similarity">
    <text evidence="2">Belongs to the DsbD family.</text>
</comment>
<keyword evidence="4" id="KW-0201">Cytochrome c-type biogenesis</keyword>
<feature type="transmembrane region" description="Helical" evidence="7">
    <location>
        <begin position="39"/>
        <end position="64"/>
    </location>
</feature>
<accession>A0A0P1FLL3</accession>
<feature type="transmembrane region" description="Helical" evidence="7">
    <location>
        <begin position="125"/>
        <end position="146"/>
    </location>
</feature>
<evidence type="ECO:0000256" key="3">
    <source>
        <dbReference type="ARBA" id="ARBA00022692"/>
    </source>
</evidence>
<dbReference type="GO" id="GO:0016020">
    <property type="term" value="C:membrane"/>
    <property type="evidence" value="ECO:0007669"/>
    <property type="project" value="UniProtKB-SubCell"/>
</dbReference>
<dbReference type="InterPro" id="IPR003834">
    <property type="entry name" value="Cyt_c_assmbl_TM_dom"/>
</dbReference>
<dbReference type="GO" id="GO:0017004">
    <property type="term" value="P:cytochrome complex assembly"/>
    <property type="evidence" value="ECO:0007669"/>
    <property type="project" value="UniProtKB-KW"/>
</dbReference>
<feature type="transmembrane region" description="Helical" evidence="7">
    <location>
        <begin position="152"/>
        <end position="177"/>
    </location>
</feature>
<evidence type="ECO:0000256" key="7">
    <source>
        <dbReference type="SAM" id="Phobius"/>
    </source>
</evidence>
<dbReference type="Pfam" id="PF02683">
    <property type="entry name" value="DsbD_TM"/>
    <property type="match status" value="1"/>
</dbReference>
<dbReference type="AlphaFoldDB" id="A0A0P1FLL3"/>
<feature type="transmembrane region" description="Helical" evidence="7">
    <location>
        <begin position="70"/>
        <end position="91"/>
    </location>
</feature>
<dbReference type="EMBL" id="CYRX01000024">
    <property type="protein sequence ID" value="CUH60057.1"/>
    <property type="molecule type" value="Genomic_DNA"/>
</dbReference>
<evidence type="ECO:0000256" key="6">
    <source>
        <dbReference type="ARBA" id="ARBA00023136"/>
    </source>
</evidence>
<name>A0A0P1FLL3_9RHOB</name>
<evidence type="ECO:0000259" key="8">
    <source>
        <dbReference type="Pfam" id="PF02683"/>
    </source>
</evidence>
<evidence type="ECO:0000256" key="4">
    <source>
        <dbReference type="ARBA" id="ARBA00022748"/>
    </source>
</evidence>
<dbReference type="eggNOG" id="COG0785">
    <property type="taxonomic scope" value="Bacteria"/>
</dbReference>
<evidence type="ECO:0000313" key="10">
    <source>
        <dbReference type="Proteomes" id="UP000051298"/>
    </source>
</evidence>
<feature type="domain" description="Cytochrome C biogenesis protein transmembrane" evidence="8">
    <location>
        <begin position="5"/>
        <end position="209"/>
    </location>
</feature>
<protein>
    <submittedName>
        <fullName evidence="9">Thiol:disulfide interchange protein</fullName>
    </submittedName>
</protein>
<sequence>MEFVFAYFAGLLTLINPCVLPVLPIVLVSALNAHRAGPLALAAGMSVSFVVFGVLVTAFGASIGLTQDRLAQIGAVMMMAFGLILVVPMFAQRFEMATAGVAAGADTRMNTLNARSLRGQFAGGLLLGTVWSPCIGPTLGGAIALASQGENLGYVTLIMTAFAMGVSTLILGLGFGAQEAIRPRAQALRGLAERSKPIIGATFLAIGALLFFEVHHLIEGWLLNVMPIWLQDLSVSI</sequence>
<keyword evidence="3 7" id="KW-0812">Transmembrane</keyword>
<evidence type="ECO:0000313" key="9">
    <source>
        <dbReference type="EMBL" id="CUH60057.1"/>
    </source>
</evidence>
<evidence type="ECO:0000256" key="2">
    <source>
        <dbReference type="ARBA" id="ARBA00006143"/>
    </source>
</evidence>
<gene>
    <name evidence="9" type="ORF">THS5294_01346</name>
</gene>
<reference evidence="9 10" key="1">
    <citation type="submission" date="2015-09" db="EMBL/GenBank/DDBJ databases">
        <authorList>
            <consortium name="Swine Surveillance"/>
        </authorList>
    </citation>
    <scope>NUCLEOTIDE SEQUENCE [LARGE SCALE GENOMIC DNA]</scope>
    <source>
        <strain evidence="9 10">CECT 5294</strain>
    </source>
</reference>
<evidence type="ECO:0000256" key="5">
    <source>
        <dbReference type="ARBA" id="ARBA00022989"/>
    </source>
</evidence>
<dbReference type="InterPro" id="IPR051790">
    <property type="entry name" value="Cytochrome_c-biogenesis_DsbD"/>
</dbReference>
<proteinExistence type="inferred from homology"/>
<dbReference type="PANTHER" id="PTHR31272:SF9">
    <property type="entry name" value="BLL1027 PROTEIN"/>
    <property type="match status" value="1"/>
</dbReference>
<evidence type="ECO:0000256" key="1">
    <source>
        <dbReference type="ARBA" id="ARBA00004141"/>
    </source>
</evidence>
<keyword evidence="5 7" id="KW-1133">Transmembrane helix</keyword>
<feature type="transmembrane region" description="Helical" evidence="7">
    <location>
        <begin position="198"/>
        <end position="218"/>
    </location>
</feature>
<dbReference type="Proteomes" id="UP000051298">
    <property type="component" value="Unassembled WGS sequence"/>
</dbReference>